<comment type="caution">
    <text evidence="1">The sequence shown here is derived from an EMBL/GenBank/DDBJ whole genome shotgun (WGS) entry which is preliminary data.</text>
</comment>
<proteinExistence type="predicted"/>
<evidence type="ECO:0000313" key="2">
    <source>
        <dbReference type="Proteomes" id="UP000233551"/>
    </source>
</evidence>
<dbReference type="EMBL" id="PGOL01020990">
    <property type="protein sequence ID" value="PKI30893.1"/>
    <property type="molecule type" value="Genomic_DNA"/>
</dbReference>
<reference evidence="1 2" key="1">
    <citation type="submission" date="2017-11" db="EMBL/GenBank/DDBJ databases">
        <title>De-novo sequencing of pomegranate (Punica granatum L.) genome.</title>
        <authorList>
            <person name="Akparov Z."/>
            <person name="Amiraslanov A."/>
            <person name="Hajiyeva S."/>
            <person name="Abbasov M."/>
            <person name="Kaur K."/>
            <person name="Hamwieh A."/>
            <person name="Solovyev V."/>
            <person name="Salamov A."/>
            <person name="Braich B."/>
            <person name="Kosarev P."/>
            <person name="Mahmoud A."/>
            <person name="Hajiyev E."/>
            <person name="Babayeva S."/>
            <person name="Izzatullayeva V."/>
            <person name="Mammadov A."/>
            <person name="Mammadov A."/>
            <person name="Sharifova S."/>
            <person name="Ojaghi J."/>
            <person name="Eynullazada K."/>
            <person name="Bayramov B."/>
            <person name="Abdulazimova A."/>
            <person name="Shahmuradov I."/>
        </authorList>
    </citation>
    <scope>NUCLEOTIDE SEQUENCE [LARGE SCALE GENOMIC DNA]</scope>
    <source>
        <strain evidence="2">cv. AG2017</strain>
        <tissue evidence="1">Leaf</tissue>
    </source>
</reference>
<accession>A0A2I0HGZ8</accession>
<dbReference type="AlphaFoldDB" id="A0A2I0HGZ8"/>
<keyword evidence="2" id="KW-1185">Reference proteome</keyword>
<feature type="non-terminal residue" evidence="1">
    <location>
        <position position="1"/>
    </location>
</feature>
<evidence type="ECO:0000313" key="1">
    <source>
        <dbReference type="EMBL" id="PKI30893.1"/>
    </source>
</evidence>
<organism evidence="1 2">
    <name type="scientific">Punica granatum</name>
    <name type="common">Pomegranate</name>
    <dbReference type="NCBI Taxonomy" id="22663"/>
    <lineage>
        <taxon>Eukaryota</taxon>
        <taxon>Viridiplantae</taxon>
        <taxon>Streptophyta</taxon>
        <taxon>Embryophyta</taxon>
        <taxon>Tracheophyta</taxon>
        <taxon>Spermatophyta</taxon>
        <taxon>Magnoliopsida</taxon>
        <taxon>eudicotyledons</taxon>
        <taxon>Gunneridae</taxon>
        <taxon>Pentapetalae</taxon>
        <taxon>rosids</taxon>
        <taxon>malvids</taxon>
        <taxon>Myrtales</taxon>
        <taxon>Lythraceae</taxon>
        <taxon>Punica</taxon>
    </lineage>
</organism>
<name>A0A2I0HGZ8_PUNGR</name>
<sequence>DLAVEASKVVGSDVEVRSFSDAIAPQITIFFTNAGPELDAKELGVTTDLRDFVP</sequence>
<gene>
    <name evidence="1" type="ORF">CRG98_048716</name>
</gene>
<dbReference type="Proteomes" id="UP000233551">
    <property type="component" value="Unassembled WGS sequence"/>
</dbReference>
<protein>
    <submittedName>
        <fullName evidence="1">Uncharacterized protein</fullName>
    </submittedName>
</protein>